<dbReference type="EMBL" id="JAUCMV010000003">
    <property type="protein sequence ID" value="KAK0410204.1"/>
    <property type="molecule type" value="Genomic_DNA"/>
</dbReference>
<feature type="region of interest" description="Disordered" evidence="1">
    <location>
        <begin position="175"/>
        <end position="206"/>
    </location>
</feature>
<feature type="compositionally biased region" description="Basic residues" evidence="1">
    <location>
        <begin position="128"/>
        <end position="138"/>
    </location>
</feature>
<evidence type="ECO:0000313" key="2">
    <source>
        <dbReference type="EMBL" id="KAK0410204.1"/>
    </source>
</evidence>
<keyword evidence="3" id="KW-1185">Reference proteome</keyword>
<feature type="compositionally biased region" description="Polar residues" evidence="1">
    <location>
        <begin position="175"/>
        <end position="196"/>
    </location>
</feature>
<evidence type="ECO:0000313" key="3">
    <source>
        <dbReference type="Proteomes" id="UP001175271"/>
    </source>
</evidence>
<protein>
    <submittedName>
        <fullName evidence="2">Uncharacterized protein</fullName>
    </submittedName>
</protein>
<feature type="compositionally biased region" description="Basic and acidic residues" evidence="1">
    <location>
        <begin position="197"/>
        <end position="206"/>
    </location>
</feature>
<feature type="region of interest" description="Disordered" evidence="1">
    <location>
        <begin position="223"/>
        <end position="258"/>
    </location>
</feature>
<evidence type="ECO:0000256" key="1">
    <source>
        <dbReference type="SAM" id="MobiDB-lite"/>
    </source>
</evidence>
<comment type="caution">
    <text evidence="2">The sequence shown here is derived from an EMBL/GenBank/DDBJ whole genome shotgun (WGS) entry which is preliminary data.</text>
</comment>
<dbReference type="AlphaFoldDB" id="A0AA39HRR4"/>
<name>A0AA39HRR4_9BILA</name>
<reference evidence="2" key="1">
    <citation type="submission" date="2023-06" db="EMBL/GenBank/DDBJ databases">
        <title>Genomic analysis of the entomopathogenic nematode Steinernema hermaphroditum.</title>
        <authorList>
            <person name="Schwarz E.M."/>
            <person name="Heppert J.K."/>
            <person name="Baniya A."/>
            <person name="Schwartz H.T."/>
            <person name="Tan C.-H."/>
            <person name="Antoshechkin I."/>
            <person name="Sternberg P.W."/>
            <person name="Goodrich-Blair H."/>
            <person name="Dillman A.R."/>
        </authorList>
    </citation>
    <scope>NUCLEOTIDE SEQUENCE</scope>
    <source>
        <strain evidence="2">PS9179</strain>
        <tissue evidence="2">Whole animal</tissue>
    </source>
</reference>
<dbReference type="Proteomes" id="UP001175271">
    <property type="component" value="Unassembled WGS sequence"/>
</dbReference>
<sequence length="438" mass="49286">MASYRSPRFVDNSDDIKTFNLDKYTRLVSGKRAHSIDESAAKNGRHLEAKISLSRGILRLLHRQTTLEEVALVADTVSVKSRDRRLVFACTNDSQRAFRIRFATVVEHCLFCDVASRFVTISDEPSSRHHSSPRRSPRFGRPSSQTPMKMQPLGSVLHSNLYSVLQINSSQLTGLFRGNSSSGSQPSQDLPTNRRSSAQEKREPQELEVIKIVEKPATCAAKTLKERREEHRRTWKGPGMQFPAAREPTPTPGSGTSTFRAPRLSILEDRPQQFSLGSESIEDRSALFRAFQYIRMDPTFDELLNIVRHGGNTSVAIKVEDVFGEQSEHDPWRLVSERKVLAEVCGQWHFLLVFASGNSEKGRPFIVVELLGPNQAALRNRLPSQCFWPLTLFRVVMRLITPNCTGIGFAVYTRKMLHRGALNSEEIIGGGHRIALHG</sequence>
<proteinExistence type="predicted"/>
<feature type="compositionally biased region" description="Basic and acidic residues" evidence="1">
    <location>
        <begin position="223"/>
        <end position="232"/>
    </location>
</feature>
<accession>A0AA39HRR4</accession>
<organism evidence="2 3">
    <name type="scientific">Steinernema hermaphroditum</name>
    <dbReference type="NCBI Taxonomy" id="289476"/>
    <lineage>
        <taxon>Eukaryota</taxon>
        <taxon>Metazoa</taxon>
        <taxon>Ecdysozoa</taxon>
        <taxon>Nematoda</taxon>
        <taxon>Chromadorea</taxon>
        <taxon>Rhabditida</taxon>
        <taxon>Tylenchina</taxon>
        <taxon>Panagrolaimomorpha</taxon>
        <taxon>Strongyloidoidea</taxon>
        <taxon>Steinernematidae</taxon>
        <taxon>Steinernema</taxon>
    </lineage>
</organism>
<feature type="region of interest" description="Disordered" evidence="1">
    <location>
        <begin position="123"/>
        <end position="151"/>
    </location>
</feature>
<gene>
    <name evidence="2" type="ORF">QR680_005006</name>
</gene>